<protein>
    <submittedName>
        <fullName evidence="1">Uncharacterized protein</fullName>
    </submittedName>
</protein>
<name>A0A0E9VEZ7_ANGAN</name>
<organism evidence="1">
    <name type="scientific">Anguilla anguilla</name>
    <name type="common">European freshwater eel</name>
    <name type="synonym">Muraena anguilla</name>
    <dbReference type="NCBI Taxonomy" id="7936"/>
    <lineage>
        <taxon>Eukaryota</taxon>
        <taxon>Metazoa</taxon>
        <taxon>Chordata</taxon>
        <taxon>Craniata</taxon>
        <taxon>Vertebrata</taxon>
        <taxon>Euteleostomi</taxon>
        <taxon>Actinopterygii</taxon>
        <taxon>Neopterygii</taxon>
        <taxon>Teleostei</taxon>
        <taxon>Anguilliformes</taxon>
        <taxon>Anguillidae</taxon>
        <taxon>Anguilla</taxon>
    </lineage>
</organism>
<evidence type="ECO:0000313" key="1">
    <source>
        <dbReference type="EMBL" id="JAH76709.1"/>
    </source>
</evidence>
<dbReference type="EMBL" id="GBXM01033210">
    <property type="protein sequence ID" value="JAH75367.1"/>
    <property type="molecule type" value="Transcribed_RNA"/>
</dbReference>
<accession>A0A0E9VEZ7</accession>
<reference evidence="1" key="1">
    <citation type="submission" date="2014-11" db="EMBL/GenBank/DDBJ databases">
        <authorList>
            <person name="Amaro Gonzalez C."/>
        </authorList>
    </citation>
    <scope>NUCLEOTIDE SEQUENCE</scope>
</reference>
<dbReference type="EMBL" id="GBXM01031868">
    <property type="protein sequence ID" value="JAH76709.1"/>
    <property type="molecule type" value="Transcribed_RNA"/>
</dbReference>
<sequence>MLFLCKVSACIYTCSVCYLCVIFKCVTRLKVPFE</sequence>
<dbReference type="AlphaFoldDB" id="A0A0E9VEZ7"/>
<proteinExistence type="predicted"/>
<reference evidence="1" key="2">
    <citation type="journal article" date="2015" name="Fish Shellfish Immunol.">
        <title>Early steps in the European eel (Anguilla anguilla)-Vibrio vulnificus interaction in the gills: Role of the RtxA13 toxin.</title>
        <authorList>
            <person name="Callol A."/>
            <person name="Pajuelo D."/>
            <person name="Ebbesson L."/>
            <person name="Teles M."/>
            <person name="MacKenzie S."/>
            <person name="Amaro C."/>
        </authorList>
    </citation>
    <scope>NUCLEOTIDE SEQUENCE</scope>
</reference>